<dbReference type="AlphaFoldDB" id="A0A1M7TXA6"/>
<evidence type="ECO:0000256" key="1">
    <source>
        <dbReference type="ARBA" id="ARBA00022692"/>
    </source>
</evidence>
<dbReference type="EMBL" id="FRDL01000011">
    <property type="protein sequence ID" value="SHN75379.1"/>
    <property type="molecule type" value="Genomic_DNA"/>
</dbReference>
<evidence type="ECO:0000259" key="5">
    <source>
        <dbReference type="PROSITE" id="PS51503"/>
    </source>
</evidence>
<feature type="domain" description="HIG1" evidence="5">
    <location>
        <begin position="1"/>
        <end position="71"/>
    </location>
</feature>
<evidence type="ECO:0000256" key="4">
    <source>
        <dbReference type="SAM" id="Phobius"/>
    </source>
</evidence>
<evidence type="ECO:0000256" key="2">
    <source>
        <dbReference type="ARBA" id="ARBA00022989"/>
    </source>
</evidence>
<feature type="transmembrane region" description="Helical" evidence="4">
    <location>
        <begin position="50"/>
        <end position="67"/>
    </location>
</feature>
<keyword evidence="7" id="KW-1185">Reference proteome</keyword>
<dbReference type="PROSITE" id="PS51503">
    <property type="entry name" value="HIG1"/>
    <property type="match status" value="1"/>
</dbReference>
<evidence type="ECO:0000313" key="7">
    <source>
        <dbReference type="Proteomes" id="UP000184066"/>
    </source>
</evidence>
<dbReference type="Pfam" id="PF04588">
    <property type="entry name" value="HIG_1_N"/>
    <property type="match status" value="1"/>
</dbReference>
<dbReference type="RefSeq" id="WP_249041896.1">
    <property type="nucleotide sequence ID" value="NZ_VNHJ01000004.1"/>
</dbReference>
<reference evidence="6 7" key="1">
    <citation type="submission" date="2016-12" db="EMBL/GenBank/DDBJ databases">
        <authorList>
            <person name="Song W.-J."/>
            <person name="Kurnit D.M."/>
        </authorList>
    </citation>
    <scope>NUCLEOTIDE SEQUENCE [LARGE SCALE GENOMIC DNA]</scope>
    <source>
        <strain evidence="6 7">CGMCC 1.10808</strain>
    </source>
</reference>
<proteinExistence type="predicted"/>
<sequence length="71" mass="7785">MSSAMSKLFLLFAVVSCLITLGIVIFGAGSFARGGAFHKRNANRMMRLRLLMQLVSIGLIVATVWLARHGY</sequence>
<dbReference type="STRING" id="1189325.SAMN04488119_11036"/>
<keyword evidence="3 4" id="KW-0472">Membrane</keyword>
<dbReference type="Proteomes" id="UP000184066">
    <property type="component" value="Unassembled WGS sequence"/>
</dbReference>
<name>A0A1M7TXA6_9RHOB</name>
<keyword evidence="1 4" id="KW-0812">Transmembrane</keyword>
<protein>
    <submittedName>
        <fullName evidence="6">Hypoxia induced protein conserved region</fullName>
    </submittedName>
</protein>
<evidence type="ECO:0000256" key="3">
    <source>
        <dbReference type="ARBA" id="ARBA00023136"/>
    </source>
</evidence>
<accession>A0A1M7TXA6</accession>
<evidence type="ECO:0000313" key="6">
    <source>
        <dbReference type="EMBL" id="SHN75379.1"/>
    </source>
</evidence>
<dbReference type="InterPro" id="IPR007667">
    <property type="entry name" value="Hypoxia_induced_domain"/>
</dbReference>
<keyword evidence="2 4" id="KW-1133">Transmembrane helix</keyword>
<gene>
    <name evidence="6" type="ORF">SAMN05216200_11136</name>
</gene>
<organism evidence="6 7">
    <name type="scientific">Oceanicella actignis</name>
    <dbReference type="NCBI Taxonomy" id="1189325"/>
    <lineage>
        <taxon>Bacteria</taxon>
        <taxon>Pseudomonadati</taxon>
        <taxon>Pseudomonadota</taxon>
        <taxon>Alphaproteobacteria</taxon>
        <taxon>Rhodobacterales</taxon>
        <taxon>Paracoccaceae</taxon>
        <taxon>Oceanicella</taxon>
    </lineage>
</organism>